<evidence type="ECO:0008006" key="3">
    <source>
        <dbReference type="Google" id="ProtNLM"/>
    </source>
</evidence>
<dbReference type="InterPro" id="IPR052726">
    <property type="entry name" value="Phage_Baseplate_Hub"/>
</dbReference>
<protein>
    <recommendedName>
        <fullName evidence="3">Late control protein</fullName>
    </recommendedName>
</protein>
<dbReference type="EMBL" id="SLXD01000001">
    <property type="protein sequence ID" value="TCP05708.1"/>
    <property type="molecule type" value="Genomic_DNA"/>
</dbReference>
<comment type="caution">
    <text evidence="1">The sequence shown here is derived from an EMBL/GenBank/DDBJ whole genome shotgun (WGS) entry which is preliminary data.</text>
</comment>
<proteinExistence type="predicted"/>
<dbReference type="SUPFAM" id="SSF69279">
    <property type="entry name" value="Phage tail proteins"/>
    <property type="match status" value="1"/>
</dbReference>
<dbReference type="Proteomes" id="UP000295106">
    <property type="component" value="Unassembled WGS sequence"/>
</dbReference>
<sequence length="347" mass="37289">MSGVQQAALRAPDYRISLGGRDITRSVEPRLGSLTLTECRAGQADQLDLELSDHDGLLEIPRRGVTLSLAIGWAGEPLVDKGTFIVDEAEHSGPPDKVVIRARSAELAGDLRTRRETSWHDTTLGAIVRTVAKRHSLEAKVGDVLASRAIAHIDQTQESDIAFLTRLARRHDAVATVKASRLLFLPIVGARNAGGVQVPTLTIRRSDGDQHRWHAAERDAYTGVRAYWHDPNRAKRRGVTVGTDANAKRLAETFSSEADALTGARAEWGRIQRGAATLELTLAHGQPALAPQTPVKVTGFKAPIEAAEWLAVKVTHSISEGSGFTTAVELETGIPEGTAGARVEDVG</sequence>
<dbReference type="RefSeq" id="WP_132644692.1">
    <property type="nucleotide sequence ID" value="NZ_NRRI01000002.1"/>
</dbReference>
<dbReference type="PANTHER" id="PTHR35862:SF3">
    <property type="entry name" value="FELS-2 PROPHAGE PROTEIN"/>
    <property type="match status" value="1"/>
</dbReference>
<dbReference type="AlphaFoldDB" id="A0A4V6NQ29"/>
<dbReference type="PANTHER" id="PTHR35862">
    <property type="entry name" value="FELS-2 PROPHAGE PROTEIN"/>
    <property type="match status" value="1"/>
</dbReference>
<name>A0A4V6NQ29_RUBGE</name>
<reference evidence="1 2" key="1">
    <citation type="submission" date="2019-03" db="EMBL/GenBank/DDBJ databases">
        <title>Genomic Encyclopedia of Type Strains, Phase IV (KMG-IV): sequencing the most valuable type-strain genomes for metagenomic binning, comparative biology and taxonomic classification.</title>
        <authorList>
            <person name="Goeker M."/>
        </authorList>
    </citation>
    <scope>NUCLEOTIDE SEQUENCE [LARGE SCALE GENOMIC DNA]</scope>
    <source>
        <strain evidence="1 2">DSM 1709</strain>
    </source>
</reference>
<evidence type="ECO:0000313" key="2">
    <source>
        <dbReference type="Proteomes" id="UP000295106"/>
    </source>
</evidence>
<gene>
    <name evidence="1" type="ORF">EV684_101582</name>
</gene>
<dbReference type="Pfam" id="PF05954">
    <property type="entry name" value="Phage_GPD"/>
    <property type="match status" value="1"/>
</dbReference>
<organism evidence="1 2">
    <name type="scientific">Rubrivivax gelatinosus</name>
    <name type="common">Rhodocyclus gelatinosus</name>
    <name type="synonym">Rhodopseudomonas gelatinosa</name>
    <dbReference type="NCBI Taxonomy" id="28068"/>
    <lineage>
        <taxon>Bacteria</taxon>
        <taxon>Pseudomonadati</taxon>
        <taxon>Pseudomonadota</taxon>
        <taxon>Betaproteobacteria</taxon>
        <taxon>Burkholderiales</taxon>
        <taxon>Sphaerotilaceae</taxon>
        <taxon>Rubrivivax</taxon>
    </lineage>
</organism>
<accession>A0A4V6NQ29</accession>
<evidence type="ECO:0000313" key="1">
    <source>
        <dbReference type="EMBL" id="TCP05708.1"/>
    </source>
</evidence>
<dbReference type="OrthoDB" id="4070623at2"/>